<evidence type="ECO:0000259" key="5">
    <source>
        <dbReference type="PROSITE" id="PS50110"/>
    </source>
</evidence>
<dbReference type="Gene3D" id="3.30.450.20">
    <property type="entry name" value="PAS domain"/>
    <property type="match status" value="1"/>
</dbReference>
<gene>
    <name evidence="6" type="ORF">ACFSBJ_06115</name>
</gene>
<dbReference type="Pfam" id="PF08448">
    <property type="entry name" value="PAS_4"/>
    <property type="match status" value="1"/>
</dbReference>
<dbReference type="SUPFAM" id="SSF52172">
    <property type="entry name" value="CheY-like"/>
    <property type="match status" value="1"/>
</dbReference>
<dbReference type="Gene3D" id="3.30.450.40">
    <property type="match status" value="1"/>
</dbReference>
<accession>A0ABD6CWQ5</accession>
<dbReference type="InterPro" id="IPR029016">
    <property type="entry name" value="GAF-like_dom_sf"/>
</dbReference>
<dbReference type="EMBL" id="JBHUDL010000009">
    <property type="protein sequence ID" value="MFD1633309.1"/>
    <property type="molecule type" value="Genomic_DNA"/>
</dbReference>
<dbReference type="RefSeq" id="WP_343218057.1">
    <property type="nucleotide sequence ID" value="NZ_CP187151.1"/>
</dbReference>
<dbReference type="InterPro" id="IPR050595">
    <property type="entry name" value="Bact_response_regulator"/>
</dbReference>
<evidence type="ECO:0000256" key="1">
    <source>
        <dbReference type="ARBA" id="ARBA00022553"/>
    </source>
</evidence>
<keyword evidence="3" id="KW-0418">Kinase</keyword>
<dbReference type="InterPro" id="IPR003018">
    <property type="entry name" value="GAF"/>
</dbReference>
<feature type="domain" description="Response regulatory" evidence="5">
    <location>
        <begin position="9"/>
        <end position="125"/>
    </location>
</feature>
<keyword evidence="2" id="KW-0808">Transferase</keyword>
<dbReference type="Pfam" id="PF13185">
    <property type="entry name" value="GAF_2"/>
    <property type="match status" value="1"/>
</dbReference>
<reference evidence="6 7" key="1">
    <citation type="journal article" date="2019" name="Int. J. Syst. Evol. Microbiol.">
        <title>The Global Catalogue of Microorganisms (GCM) 10K type strain sequencing project: providing services to taxonomists for standard genome sequencing and annotation.</title>
        <authorList>
            <consortium name="The Broad Institute Genomics Platform"/>
            <consortium name="The Broad Institute Genome Sequencing Center for Infectious Disease"/>
            <person name="Wu L."/>
            <person name="Ma J."/>
        </authorList>
    </citation>
    <scope>NUCLEOTIDE SEQUENCE [LARGE SCALE GENOMIC DNA]</scope>
    <source>
        <strain evidence="6 7">CGMCC 1.10594</strain>
    </source>
</reference>
<keyword evidence="7" id="KW-1185">Reference proteome</keyword>
<dbReference type="PROSITE" id="PS50110">
    <property type="entry name" value="RESPONSE_REGULATORY"/>
    <property type="match status" value="1"/>
</dbReference>
<dbReference type="InterPro" id="IPR035965">
    <property type="entry name" value="PAS-like_dom_sf"/>
</dbReference>
<sequence length="437" mass="47617">MSATTNPIRVLHVDDDSDFLSLASTFLERESERLDVETAMGAAQGLERLAATEIDCVVSDYDMPGRDGVEFLETVRERHGDLPFILFTGKGSEEVASEAISAGVTDYVRKRAGADGYTILANRIENAVEASRARARAIRQERINTLIREVNRRLVAAETTTAVERAVCGSLTDADPYCFAWIGKPDGSTVTARTSAGDAAAYLDEVTVRCDERPGGARPVGEALRTGELQVVQHLVSNPDIEPWHDAAERYGFESMAVVPLGYGDGDRGVLAIYADRPDAFGEVERTVLAELGETTSSALGAADTKRRLESREAADRRRKEHYYRTLAEALPNGAVALFDTDLRYTVVGGAVFEDLDISPAALEGEALAEAHSATFRQRFLDHYRAALDGEETSFGFEYGERRFEAHVAPVRDEEGTVVGGLAMTQRVLARSEQSAE</sequence>
<dbReference type="Pfam" id="PF00072">
    <property type="entry name" value="Response_reg"/>
    <property type="match status" value="1"/>
</dbReference>
<keyword evidence="1 4" id="KW-0597">Phosphoprotein</keyword>
<dbReference type="Gene3D" id="3.40.50.2300">
    <property type="match status" value="1"/>
</dbReference>
<dbReference type="GO" id="GO:0016301">
    <property type="term" value="F:kinase activity"/>
    <property type="evidence" value="ECO:0007669"/>
    <property type="project" value="UniProtKB-KW"/>
</dbReference>
<evidence type="ECO:0000256" key="2">
    <source>
        <dbReference type="ARBA" id="ARBA00022679"/>
    </source>
</evidence>
<comment type="caution">
    <text evidence="6">The sequence shown here is derived from an EMBL/GenBank/DDBJ whole genome shotgun (WGS) entry which is preliminary data.</text>
</comment>
<evidence type="ECO:0000313" key="7">
    <source>
        <dbReference type="Proteomes" id="UP001597075"/>
    </source>
</evidence>
<protein>
    <submittedName>
        <fullName evidence="6">Response regulator</fullName>
    </submittedName>
</protein>
<dbReference type="PANTHER" id="PTHR44591">
    <property type="entry name" value="STRESS RESPONSE REGULATOR PROTEIN 1"/>
    <property type="match status" value="1"/>
</dbReference>
<dbReference type="Proteomes" id="UP001597075">
    <property type="component" value="Unassembled WGS sequence"/>
</dbReference>
<dbReference type="CDD" id="cd00156">
    <property type="entry name" value="REC"/>
    <property type="match status" value="1"/>
</dbReference>
<dbReference type="SMART" id="SM00448">
    <property type="entry name" value="REC"/>
    <property type="match status" value="1"/>
</dbReference>
<dbReference type="InterPro" id="IPR011006">
    <property type="entry name" value="CheY-like_superfamily"/>
</dbReference>
<proteinExistence type="predicted"/>
<dbReference type="InterPro" id="IPR001789">
    <property type="entry name" value="Sig_transdc_resp-reg_receiver"/>
</dbReference>
<evidence type="ECO:0000256" key="3">
    <source>
        <dbReference type="ARBA" id="ARBA00022777"/>
    </source>
</evidence>
<dbReference type="SUPFAM" id="SSF55781">
    <property type="entry name" value="GAF domain-like"/>
    <property type="match status" value="1"/>
</dbReference>
<evidence type="ECO:0000256" key="4">
    <source>
        <dbReference type="PROSITE-ProRule" id="PRU00169"/>
    </source>
</evidence>
<dbReference type="InterPro" id="IPR013656">
    <property type="entry name" value="PAS_4"/>
</dbReference>
<name>A0ABD6CWQ5_9EURY</name>
<organism evidence="6 7">
    <name type="scientific">Haloplanus ruber</name>
    <dbReference type="NCBI Taxonomy" id="869892"/>
    <lineage>
        <taxon>Archaea</taxon>
        <taxon>Methanobacteriati</taxon>
        <taxon>Methanobacteriota</taxon>
        <taxon>Stenosarchaea group</taxon>
        <taxon>Halobacteria</taxon>
        <taxon>Halobacteriales</taxon>
        <taxon>Haloferacaceae</taxon>
        <taxon>Haloplanus</taxon>
    </lineage>
</organism>
<evidence type="ECO:0000313" key="6">
    <source>
        <dbReference type="EMBL" id="MFD1633309.1"/>
    </source>
</evidence>
<dbReference type="AlphaFoldDB" id="A0ABD6CWQ5"/>
<feature type="modified residue" description="4-aspartylphosphate" evidence="4">
    <location>
        <position position="60"/>
    </location>
</feature>
<dbReference type="PANTHER" id="PTHR44591:SF3">
    <property type="entry name" value="RESPONSE REGULATORY DOMAIN-CONTAINING PROTEIN"/>
    <property type="match status" value="1"/>
</dbReference>
<dbReference type="SUPFAM" id="SSF55785">
    <property type="entry name" value="PYP-like sensor domain (PAS domain)"/>
    <property type="match status" value="1"/>
</dbReference>